<gene>
    <name evidence="3" type="ORF">ACFPMF_13405</name>
</gene>
<dbReference type="Pfam" id="PF07687">
    <property type="entry name" value="M20_dimer"/>
    <property type="match status" value="1"/>
</dbReference>
<accession>A0ABW0IG26</accession>
<dbReference type="InterPro" id="IPR002933">
    <property type="entry name" value="Peptidase_M20"/>
</dbReference>
<comment type="caution">
    <text evidence="3">The sequence shown here is derived from an EMBL/GenBank/DDBJ whole genome shotgun (WGS) entry which is preliminary data.</text>
</comment>
<reference evidence="4" key="1">
    <citation type="journal article" date="2019" name="Int. J. Syst. Evol. Microbiol.">
        <title>The Global Catalogue of Microorganisms (GCM) 10K type strain sequencing project: providing services to taxonomists for standard genome sequencing and annotation.</title>
        <authorList>
            <consortium name="The Broad Institute Genomics Platform"/>
            <consortium name="The Broad Institute Genome Sequencing Center for Infectious Disease"/>
            <person name="Wu L."/>
            <person name="Ma J."/>
        </authorList>
    </citation>
    <scope>NUCLEOTIDE SEQUENCE [LARGE SCALE GENOMIC DNA]</scope>
    <source>
        <strain evidence="4">CCUG 55250</strain>
    </source>
</reference>
<feature type="domain" description="Peptidase M20 dimerisation" evidence="2">
    <location>
        <begin position="181"/>
        <end position="268"/>
    </location>
</feature>
<organism evidence="3 4">
    <name type="scientific">Larkinella bovis</name>
    <dbReference type="NCBI Taxonomy" id="683041"/>
    <lineage>
        <taxon>Bacteria</taxon>
        <taxon>Pseudomonadati</taxon>
        <taxon>Bacteroidota</taxon>
        <taxon>Cytophagia</taxon>
        <taxon>Cytophagales</taxon>
        <taxon>Spirosomataceae</taxon>
        <taxon>Larkinella</taxon>
    </lineage>
</organism>
<dbReference type="InterPro" id="IPR036264">
    <property type="entry name" value="Bact_exopeptidase_dim_dom"/>
</dbReference>
<keyword evidence="4" id="KW-1185">Reference proteome</keyword>
<dbReference type="InterPro" id="IPR017439">
    <property type="entry name" value="Amidohydrolase"/>
</dbReference>
<sequence length="379" mass="41767">MPAETPNPFVAFRRELHRFPELSGQEFATRQRIRAFVSAFRPDRMTDVAQTGLLLQYGTDSHGPITLIRADIDALPIQEVNAFAHKSQTEGVSHKCGHDGHAAILARLAAHLAEKPVRQGRVYLLFQPAEETGQGAPAVLNDPAFADLRPDRVFALHNLPGFPVGTIVCKPGPFTSAVQSLIVTFRGRVSHSAEPEKGVNPAFLMANFILKSRQFTTTDPRSDDFALITPVFTTLGEKSYGISAGYGEVHLTLRTRTSQKMERLTSQLLTTLSILSVGTGIGIETAITEVFYANQNHPDAFAEIRDRAHQLGFAFTEKPEPFKWGEDFGLFTQHHPGAMFGIGNGENSPALHNDDYDFNDDLIEPAARLFLALLDRHQA</sequence>
<evidence type="ECO:0000256" key="1">
    <source>
        <dbReference type="ARBA" id="ARBA00022801"/>
    </source>
</evidence>
<evidence type="ECO:0000313" key="4">
    <source>
        <dbReference type="Proteomes" id="UP001596106"/>
    </source>
</evidence>
<dbReference type="PANTHER" id="PTHR11014">
    <property type="entry name" value="PEPTIDASE M20 FAMILY MEMBER"/>
    <property type="match status" value="1"/>
</dbReference>
<protein>
    <submittedName>
        <fullName evidence="3">Amidohydrolase</fullName>
    </submittedName>
</protein>
<keyword evidence="1" id="KW-0378">Hydrolase</keyword>
<evidence type="ECO:0000259" key="2">
    <source>
        <dbReference type="Pfam" id="PF07687"/>
    </source>
</evidence>
<dbReference type="Pfam" id="PF01546">
    <property type="entry name" value="Peptidase_M20"/>
    <property type="match status" value="1"/>
</dbReference>
<dbReference type="Gene3D" id="3.40.630.10">
    <property type="entry name" value="Zn peptidases"/>
    <property type="match status" value="1"/>
</dbReference>
<dbReference type="RefSeq" id="WP_379845654.1">
    <property type="nucleotide sequence ID" value="NZ_JBHSMA010000003.1"/>
</dbReference>
<evidence type="ECO:0000313" key="3">
    <source>
        <dbReference type="EMBL" id="MFC5410317.1"/>
    </source>
</evidence>
<dbReference type="Proteomes" id="UP001596106">
    <property type="component" value="Unassembled WGS sequence"/>
</dbReference>
<dbReference type="SUPFAM" id="SSF53187">
    <property type="entry name" value="Zn-dependent exopeptidases"/>
    <property type="match status" value="1"/>
</dbReference>
<dbReference type="PANTHER" id="PTHR11014:SF169">
    <property type="entry name" value="CLAN MH, FAMILY M20, PEPTIDASE T-LIKE METALLOPEPTIDASE"/>
    <property type="match status" value="1"/>
</dbReference>
<proteinExistence type="predicted"/>
<name>A0ABW0IG26_9BACT</name>
<dbReference type="NCBIfam" id="TIGR01891">
    <property type="entry name" value="amidohydrolases"/>
    <property type="match status" value="1"/>
</dbReference>
<dbReference type="InterPro" id="IPR011650">
    <property type="entry name" value="Peptidase_M20_dimer"/>
</dbReference>
<dbReference type="EMBL" id="JBHSMA010000003">
    <property type="protein sequence ID" value="MFC5410317.1"/>
    <property type="molecule type" value="Genomic_DNA"/>
</dbReference>
<dbReference type="SUPFAM" id="SSF55031">
    <property type="entry name" value="Bacterial exopeptidase dimerisation domain"/>
    <property type="match status" value="1"/>
</dbReference>
<dbReference type="PIRSF" id="PIRSF005962">
    <property type="entry name" value="Pept_M20D_amidohydro"/>
    <property type="match status" value="1"/>
</dbReference>
<dbReference type="Gene3D" id="3.30.70.360">
    <property type="match status" value="1"/>
</dbReference>